<dbReference type="OrthoDB" id="1440179at2"/>
<feature type="transmembrane region" description="Helical" evidence="1">
    <location>
        <begin position="5"/>
        <end position="23"/>
    </location>
</feature>
<keyword evidence="1" id="KW-0812">Transmembrane</keyword>
<keyword evidence="1" id="KW-0472">Membrane</keyword>
<protein>
    <recommendedName>
        <fullName evidence="4">Transmembrane protein</fullName>
    </recommendedName>
</protein>
<dbReference type="AlphaFoldDB" id="A0A1I6BK58"/>
<reference evidence="3" key="1">
    <citation type="submission" date="2016-10" db="EMBL/GenBank/DDBJ databases">
        <authorList>
            <person name="Varghese N."/>
            <person name="Submissions S."/>
        </authorList>
    </citation>
    <scope>NUCLEOTIDE SEQUENCE [LARGE SCALE GENOMIC DNA]</scope>
    <source>
        <strain evidence="3">OR362-8,ATCC BAA-1266,JCM 13504</strain>
    </source>
</reference>
<organism evidence="2 3">
    <name type="scientific">Hymenobacter arizonensis</name>
    <name type="common">Siccationidurans arizonensis</name>
    <dbReference type="NCBI Taxonomy" id="1227077"/>
    <lineage>
        <taxon>Bacteria</taxon>
        <taxon>Pseudomonadati</taxon>
        <taxon>Bacteroidota</taxon>
        <taxon>Cytophagia</taxon>
        <taxon>Cytophagales</taxon>
        <taxon>Hymenobacteraceae</taxon>
        <taxon>Hymenobacter</taxon>
    </lineage>
</organism>
<keyword evidence="3" id="KW-1185">Reference proteome</keyword>
<sequence>MFNILYVLVALDVALLGGWLLWVRPTPDVAIIGAVIIPLLAVFNALVAAVCWLRKRPALAGAFLLNVFFASGVFALLLDSWYDYDRQGRYLRYAFAQDAKHYELILEKKKHGFSISDVTNQKDGYTTEVATGEYVVRHDSVVLREWNGTRRYVLHQRMLRGFEGRAVPILLRELK</sequence>
<feature type="transmembrane region" description="Helical" evidence="1">
    <location>
        <begin position="60"/>
        <end position="82"/>
    </location>
</feature>
<evidence type="ECO:0000313" key="3">
    <source>
        <dbReference type="Proteomes" id="UP000199029"/>
    </source>
</evidence>
<name>A0A1I6BK58_HYMAR</name>
<evidence type="ECO:0000313" key="2">
    <source>
        <dbReference type="EMBL" id="SFQ81322.1"/>
    </source>
</evidence>
<evidence type="ECO:0000256" key="1">
    <source>
        <dbReference type="SAM" id="Phobius"/>
    </source>
</evidence>
<proteinExistence type="predicted"/>
<dbReference type="RefSeq" id="WP_092678690.1">
    <property type="nucleotide sequence ID" value="NZ_FOXS01000009.1"/>
</dbReference>
<dbReference type="Proteomes" id="UP000199029">
    <property type="component" value="Unassembled WGS sequence"/>
</dbReference>
<feature type="transmembrane region" description="Helical" evidence="1">
    <location>
        <begin position="29"/>
        <end position="53"/>
    </location>
</feature>
<gene>
    <name evidence="2" type="ORF">SAMN04515668_4649</name>
</gene>
<keyword evidence="1" id="KW-1133">Transmembrane helix</keyword>
<accession>A0A1I6BK58</accession>
<dbReference type="EMBL" id="FOXS01000009">
    <property type="protein sequence ID" value="SFQ81322.1"/>
    <property type="molecule type" value="Genomic_DNA"/>
</dbReference>
<evidence type="ECO:0008006" key="4">
    <source>
        <dbReference type="Google" id="ProtNLM"/>
    </source>
</evidence>